<keyword evidence="3 10" id="KW-0812">Transmembrane</keyword>
<dbReference type="InterPro" id="IPR017871">
    <property type="entry name" value="ABC_transporter-like_CS"/>
</dbReference>
<keyword evidence="6" id="KW-0067">ATP-binding</keyword>
<feature type="transmembrane region" description="Helical" evidence="10">
    <location>
        <begin position="510"/>
        <end position="534"/>
    </location>
</feature>
<dbReference type="InterPro" id="IPR027417">
    <property type="entry name" value="P-loop_NTPase"/>
</dbReference>
<dbReference type="SMART" id="SM00382">
    <property type="entry name" value="AAA"/>
    <property type="match status" value="2"/>
</dbReference>
<evidence type="ECO:0000256" key="4">
    <source>
        <dbReference type="ARBA" id="ARBA00022737"/>
    </source>
</evidence>
<keyword evidence="4" id="KW-0677">Repeat</keyword>
<keyword evidence="14" id="KW-1185">Reference proteome</keyword>
<dbReference type="Gene3D" id="1.20.1560.10">
    <property type="entry name" value="ABC transporter type 1, transmembrane domain"/>
    <property type="match status" value="2"/>
</dbReference>
<dbReference type="InterPro" id="IPR050173">
    <property type="entry name" value="ABC_transporter_C-like"/>
</dbReference>
<feature type="transmembrane region" description="Helical" evidence="10">
    <location>
        <begin position="210"/>
        <end position="230"/>
    </location>
</feature>
<organism evidence="13 14">
    <name type="scientific">Kwoniella dendrophila CBS 6074</name>
    <dbReference type="NCBI Taxonomy" id="1295534"/>
    <lineage>
        <taxon>Eukaryota</taxon>
        <taxon>Fungi</taxon>
        <taxon>Dikarya</taxon>
        <taxon>Basidiomycota</taxon>
        <taxon>Agaricomycotina</taxon>
        <taxon>Tremellomycetes</taxon>
        <taxon>Tremellales</taxon>
        <taxon>Cryptococcaceae</taxon>
        <taxon>Kwoniella</taxon>
    </lineage>
</organism>
<sequence>MSQLIPILSTAFVPLVSLTSLTIYLSTHPRSPARHLLKKPIALPTHQDEGLDGRSDNIEKDPFSIDDPLVCEDGIPVEPEKFWSSMHKRKIGVLVLMIPPIICNILLLVFTILANNPNHDEKTRSVLLPALLLPSQIVTLYLTSCHLAQVDTHAHWATTIHLSIDIFVQFVVLAFLALLPSTPFPSAPIGLVTSFSRFDLFTSPRFTPVSILKTILPVLYVFPLLTVLSIRRGPPLYLPLNAIYPAKITEAVPPGTASLDPAKPNVSEEVQATVPEWLLFGYATPVIQKGYVSESLDVWDLPILPKGLRAMFQYRLMRGIYGNSKTRLGRKEGYNLLWKVAKANSALLWAQTSLATATAFGYYIPHYIMLKFVQYLENDPSRSSPAWGWLLCFGLFLSNAIMFVATGVTWSISSTYLQGRIKLQLNTLLFSKTLRKKDIAAAGDDKGIVGDVKAEAAKSQKKKSEGEDDFEDEEAVSSKTQIMTLFTVDVDRVTDFVFHLFAVVDSPLELIVASVFVFKLLGISAMYGLLTAILSLPLNHFASKVVVKAQENLMKTRDQRTALMNEILQGIRMLKFMAWERSFETKIKSIRKNELSWQARNYQIEVAFNCIWALTPVLVTVVSFLKHSSKPYKLSLICGRLGSGKSLLLAGLLGEADLLNGQVICPRSSPDSMKDAELKVSKENWVVPNMVGYVPQQAWLQNASIKDNIIFSSPWDPYRYEQVIQACSLTTDLEILEDGDQTEIGEKGLNLSGGQKARVSLARAVYSRAGVLLLDDVLSAVDAHTAHALMANCLQGQILEGRTVLLVSHHTALVSPGAAYIVALENGDVKFSGTRDDFVSLGLMAKLDEEDIKAKPTTGETKEEELVEDNAVKPAHKSVISLSGAVDSETSSLAPEDETTLVNSTADLKTKAPRKLIEDEKRARGRIAWVVWKTYFGALGGPIWWILFGIGLLLAMLVPVAEKGWLEYWTGSTSSQSQRGHTVQYFVFGYAAISIAGVFAENVQYAMIYWGSLNASQRLHDAMLESVLFSTLRFHDTTSRGRLLNRFGKDIEGLDSSTADNFVRSVSYGLSVAVTLVSITYVGGLPFIIAGGIILIVYYQAGSIYGHTSRDMRRLDSVTRSPLYSLFGETVSGVAVLRAFGASTIALKHMMRLADTNILAFAWSWTVNRWLSARFNLLSAVMVGLTAVAILIAPGVDAAMAGFAMTFAGTIGHNLLFVREAPEHVEPRPRASWPEAGAISVENLIIRYAPDLPNVLHSISFYVAPREKIGIVGATGCGKSTLALSFFRFVEATEGQITIDDVDISKIGLTDLRSRVTIIPQDPTILSGTLRSTLDVFDEYDDAEIYAALRRVHLIKDNEELTEGNEETDGESRNKNVFRDLSNPVSEGGDNFSSGEKQLICMARAILKRNKVLFMDEATASIDYETDELISKTIREEFSDSTILTIAHRIHTIIDFDKVLVMEQGRIAEFASPAELLRDHKSKFYSLCKATGRTEFKNLKTLAIEAERKKRQS</sequence>
<feature type="transmembrane region" description="Helical" evidence="10">
    <location>
        <begin position="943"/>
        <end position="961"/>
    </location>
</feature>
<feature type="domain" description="ABC transporter" evidence="11">
    <location>
        <begin position="1239"/>
        <end position="1489"/>
    </location>
</feature>
<evidence type="ECO:0000256" key="7">
    <source>
        <dbReference type="ARBA" id="ARBA00022989"/>
    </source>
</evidence>
<dbReference type="GeneID" id="91098427"/>
<feature type="domain" description="ABC transmembrane type-1" evidence="12">
    <location>
        <begin position="946"/>
        <end position="1211"/>
    </location>
</feature>
<accession>A0AAX4K5D9</accession>
<dbReference type="GO" id="GO:0140359">
    <property type="term" value="F:ABC-type transporter activity"/>
    <property type="evidence" value="ECO:0007669"/>
    <property type="project" value="InterPro"/>
</dbReference>
<keyword evidence="5" id="KW-0547">Nucleotide-binding</keyword>
<evidence type="ECO:0000256" key="5">
    <source>
        <dbReference type="ARBA" id="ARBA00022741"/>
    </source>
</evidence>
<evidence type="ECO:0000256" key="9">
    <source>
        <dbReference type="SAM" id="MobiDB-lite"/>
    </source>
</evidence>
<dbReference type="FunFam" id="3.40.50.300:FF:001354">
    <property type="entry name" value="ATP-binding cassette (ABC) transporter, putative"/>
    <property type="match status" value="1"/>
</dbReference>
<dbReference type="Pfam" id="PF00005">
    <property type="entry name" value="ABC_tran"/>
    <property type="match status" value="2"/>
</dbReference>
<evidence type="ECO:0000256" key="3">
    <source>
        <dbReference type="ARBA" id="ARBA00022692"/>
    </source>
</evidence>
<dbReference type="SUPFAM" id="SSF52540">
    <property type="entry name" value="P-loop containing nucleoside triphosphate hydrolases"/>
    <property type="match status" value="2"/>
</dbReference>
<evidence type="ECO:0000313" key="14">
    <source>
        <dbReference type="Proteomes" id="UP001355207"/>
    </source>
</evidence>
<dbReference type="InterPro" id="IPR036640">
    <property type="entry name" value="ABC1_TM_sf"/>
</dbReference>
<evidence type="ECO:0008006" key="15">
    <source>
        <dbReference type="Google" id="ProtNLM"/>
    </source>
</evidence>
<reference evidence="13 14" key="1">
    <citation type="submission" date="2024-01" db="EMBL/GenBank/DDBJ databases">
        <title>Comparative genomics of Cryptococcus and Kwoniella reveals pathogenesis evolution and contrasting modes of karyotype evolution via chromosome fusion or intercentromeric recombination.</title>
        <authorList>
            <person name="Coelho M.A."/>
            <person name="David-Palma M."/>
            <person name="Shea T."/>
            <person name="Bowers K."/>
            <person name="McGinley-Smith S."/>
            <person name="Mohammad A.W."/>
            <person name="Gnirke A."/>
            <person name="Yurkov A.M."/>
            <person name="Nowrousian M."/>
            <person name="Sun S."/>
            <person name="Cuomo C.A."/>
            <person name="Heitman J."/>
        </authorList>
    </citation>
    <scope>NUCLEOTIDE SEQUENCE [LARGE SCALE GENOMIC DNA]</scope>
    <source>
        <strain evidence="13 14">CBS 6074</strain>
    </source>
</reference>
<dbReference type="EMBL" id="CP144108">
    <property type="protein sequence ID" value="WWC92800.1"/>
    <property type="molecule type" value="Genomic_DNA"/>
</dbReference>
<dbReference type="PANTHER" id="PTHR24223">
    <property type="entry name" value="ATP-BINDING CASSETTE SUB-FAMILY C"/>
    <property type="match status" value="1"/>
</dbReference>
<evidence type="ECO:0000256" key="1">
    <source>
        <dbReference type="ARBA" id="ARBA00004141"/>
    </source>
</evidence>
<keyword evidence="8 10" id="KW-0472">Membrane</keyword>
<dbReference type="CDD" id="cd03369">
    <property type="entry name" value="ABCC_NFT1"/>
    <property type="match status" value="1"/>
</dbReference>
<dbReference type="PROSITE" id="PS00211">
    <property type="entry name" value="ABC_TRANSPORTER_1"/>
    <property type="match status" value="2"/>
</dbReference>
<dbReference type="FunFam" id="1.20.1560.10:FF:000013">
    <property type="entry name" value="ABC transporter C family member 2"/>
    <property type="match status" value="1"/>
</dbReference>
<evidence type="ECO:0000256" key="6">
    <source>
        <dbReference type="ARBA" id="ARBA00022840"/>
    </source>
</evidence>
<feature type="transmembrane region" description="Helical" evidence="10">
    <location>
        <begin position="386"/>
        <end position="412"/>
    </location>
</feature>
<dbReference type="CDD" id="cd18604">
    <property type="entry name" value="ABC_6TM_VMR1_D2_like"/>
    <property type="match status" value="1"/>
</dbReference>
<feature type="transmembrane region" description="Helical" evidence="10">
    <location>
        <begin position="126"/>
        <end position="148"/>
    </location>
</feature>
<evidence type="ECO:0000259" key="12">
    <source>
        <dbReference type="PROSITE" id="PS50929"/>
    </source>
</evidence>
<feature type="transmembrane region" description="Helical" evidence="10">
    <location>
        <begin position="1072"/>
        <end position="1101"/>
    </location>
</feature>
<evidence type="ECO:0000313" key="13">
    <source>
        <dbReference type="EMBL" id="WWC92800.1"/>
    </source>
</evidence>
<evidence type="ECO:0000256" key="8">
    <source>
        <dbReference type="ARBA" id="ARBA00023136"/>
    </source>
</evidence>
<dbReference type="InterPro" id="IPR011527">
    <property type="entry name" value="ABC1_TM_dom"/>
</dbReference>
<gene>
    <name evidence="13" type="ORF">L201_007759</name>
</gene>
<dbReference type="Pfam" id="PF00664">
    <property type="entry name" value="ABC_membrane"/>
    <property type="match status" value="2"/>
</dbReference>
<feature type="transmembrane region" description="Helical" evidence="10">
    <location>
        <begin position="6"/>
        <end position="25"/>
    </location>
</feature>
<comment type="subcellular location">
    <subcellularLocation>
        <location evidence="1">Membrane</location>
        <topology evidence="1">Multi-pass membrane protein</topology>
    </subcellularLocation>
</comment>
<feature type="domain" description="ABC transporter" evidence="11">
    <location>
        <begin position="606"/>
        <end position="851"/>
    </location>
</feature>
<feature type="transmembrane region" description="Helical" evidence="10">
    <location>
        <begin position="346"/>
        <end position="366"/>
    </location>
</feature>
<feature type="transmembrane region" description="Helical" evidence="10">
    <location>
        <begin position="1175"/>
        <end position="1193"/>
    </location>
</feature>
<dbReference type="CDD" id="cd03250">
    <property type="entry name" value="ABCC_MRP_domain1"/>
    <property type="match status" value="1"/>
</dbReference>
<keyword evidence="2" id="KW-0813">Transport</keyword>
<dbReference type="Gene3D" id="3.40.50.300">
    <property type="entry name" value="P-loop containing nucleotide triphosphate hydrolases"/>
    <property type="match status" value="2"/>
</dbReference>
<dbReference type="InterPro" id="IPR003439">
    <property type="entry name" value="ABC_transporter-like_ATP-bd"/>
</dbReference>
<dbReference type="PANTHER" id="PTHR24223:SF353">
    <property type="entry name" value="ABC TRANSPORTER ATP-BINDING PROTEIN_PERMEASE VMR1-RELATED"/>
    <property type="match status" value="1"/>
</dbReference>
<proteinExistence type="predicted"/>
<dbReference type="PROSITE" id="PS50893">
    <property type="entry name" value="ABC_TRANSPORTER_2"/>
    <property type="match status" value="2"/>
</dbReference>
<evidence type="ECO:0000259" key="11">
    <source>
        <dbReference type="PROSITE" id="PS50893"/>
    </source>
</evidence>
<feature type="transmembrane region" description="Helical" evidence="10">
    <location>
        <begin position="981"/>
        <end position="1000"/>
    </location>
</feature>
<feature type="transmembrane region" description="Helical" evidence="10">
    <location>
        <begin position="91"/>
        <end position="114"/>
    </location>
</feature>
<dbReference type="RefSeq" id="XP_066079562.1">
    <property type="nucleotide sequence ID" value="XM_066223465.1"/>
</dbReference>
<dbReference type="GO" id="GO:0000329">
    <property type="term" value="C:fungal-type vacuole membrane"/>
    <property type="evidence" value="ECO:0007669"/>
    <property type="project" value="TreeGrafter"/>
</dbReference>
<dbReference type="GO" id="GO:0005524">
    <property type="term" value="F:ATP binding"/>
    <property type="evidence" value="ECO:0007669"/>
    <property type="project" value="UniProtKB-KW"/>
</dbReference>
<evidence type="ECO:0000256" key="10">
    <source>
        <dbReference type="SAM" id="Phobius"/>
    </source>
</evidence>
<evidence type="ECO:0000256" key="2">
    <source>
        <dbReference type="ARBA" id="ARBA00022448"/>
    </source>
</evidence>
<dbReference type="PROSITE" id="PS50929">
    <property type="entry name" value="ABC_TM1F"/>
    <property type="match status" value="2"/>
</dbReference>
<dbReference type="Proteomes" id="UP001355207">
    <property type="component" value="Chromosome 11"/>
</dbReference>
<feature type="domain" description="ABC transmembrane type-1" evidence="12">
    <location>
        <begin position="354"/>
        <end position="625"/>
    </location>
</feature>
<feature type="region of interest" description="Disordered" evidence="9">
    <location>
        <begin position="1361"/>
        <end position="1390"/>
    </location>
</feature>
<name>A0AAX4K5D9_9TREE</name>
<keyword evidence="7 10" id="KW-1133">Transmembrane helix</keyword>
<dbReference type="CDD" id="cd18596">
    <property type="entry name" value="ABC_6TM_VMR1_D1_like"/>
    <property type="match status" value="1"/>
</dbReference>
<dbReference type="InterPro" id="IPR003593">
    <property type="entry name" value="AAA+_ATPase"/>
</dbReference>
<dbReference type="GO" id="GO:0016887">
    <property type="term" value="F:ATP hydrolysis activity"/>
    <property type="evidence" value="ECO:0007669"/>
    <property type="project" value="InterPro"/>
</dbReference>
<feature type="transmembrane region" description="Helical" evidence="10">
    <location>
        <begin position="606"/>
        <end position="625"/>
    </location>
</feature>
<protein>
    <recommendedName>
        <fullName evidence="15">ATP-binding cassette transporter</fullName>
    </recommendedName>
</protein>
<dbReference type="SUPFAM" id="SSF90123">
    <property type="entry name" value="ABC transporter transmembrane region"/>
    <property type="match status" value="2"/>
</dbReference>